<accession>A0A6H1ZLC2</accession>
<name>A0A6H1ZLC2_9ZZZZ</name>
<protein>
    <submittedName>
        <fullName evidence="1">Uncharacterized protein</fullName>
    </submittedName>
</protein>
<evidence type="ECO:0000313" key="1">
    <source>
        <dbReference type="EMBL" id="QJA48065.1"/>
    </source>
</evidence>
<evidence type="ECO:0000313" key="2">
    <source>
        <dbReference type="EMBL" id="QJA65219.1"/>
    </source>
</evidence>
<reference evidence="1" key="1">
    <citation type="submission" date="2020-03" db="EMBL/GenBank/DDBJ databases">
        <title>The deep terrestrial virosphere.</title>
        <authorList>
            <person name="Holmfeldt K."/>
            <person name="Nilsson E."/>
            <person name="Simone D."/>
            <person name="Lopez-Fernandez M."/>
            <person name="Wu X."/>
            <person name="de Brujin I."/>
            <person name="Lundin D."/>
            <person name="Andersson A."/>
            <person name="Bertilsson S."/>
            <person name="Dopson M."/>
        </authorList>
    </citation>
    <scope>NUCLEOTIDE SEQUENCE</scope>
    <source>
        <strain evidence="3">MM415A01095</strain>
        <strain evidence="2">MM415B00426</strain>
        <strain evidence="1">TM448A00829</strain>
        <strain evidence="4">TM448B01500</strain>
    </source>
</reference>
<dbReference type="EMBL" id="MT144069">
    <property type="protein sequence ID" value="QJA48065.1"/>
    <property type="molecule type" value="Genomic_DNA"/>
</dbReference>
<proteinExistence type="predicted"/>
<sequence length="243" mass="27856">MVYLEKFVVAVKVGGKILREYSDIVYLPFGSEYSVLLKNLDSRKCVVDLDIDGENVLDNSRIIIHPNDSVELYGFKKNSRVTNKFKFIEKTKEISDYRRDRIDDGIIRVEVTFERPQPVINWNCLPQYYSLNDTIKYNWDYTAQSITLYNCGAVSNSCTTTMGYDDGITVKGSDNVDQTFQKGYIGLLEDNSTVIILKLKGINENKNEVLIPVTVKNKLRCKTCGRMWESKHKYCGSCGTFLE</sequence>
<organism evidence="1">
    <name type="scientific">viral metagenome</name>
    <dbReference type="NCBI Taxonomy" id="1070528"/>
    <lineage>
        <taxon>unclassified sequences</taxon>
        <taxon>metagenomes</taxon>
        <taxon>organismal metagenomes</taxon>
    </lineage>
</organism>
<dbReference type="AlphaFoldDB" id="A0A6H1ZLC2"/>
<dbReference type="EMBL" id="MT141534">
    <property type="protein sequence ID" value="QJA65219.1"/>
    <property type="molecule type" value="Genomic_DNA"/>
</dbReference>
<dbReference type="EMBL" id="MT142329">
    <property type="protein sequence ID" value="QJA78276.1"/>
    <property type="molecule type" value="Genomic_DNA"/>
</dbReference>
<dbReference type="EMBL" id="MT144772">
    <property type="protein sequence ID" value="QJH99158.1"/>
    <property type="molecule type" value="Genomic_DNA"/>
</dbReference>
<evidence type="ECO:0000313" key="4">
    <source>
        <dbReference type="EMBL" id="QJH99158.1"/>
    </source>
</evidence>
<evidence type="ECO:0000313" key="3">
    <source>
        <dbReference type="EMBL" id="QJA78276.1"/>
    </source>
</evidence>
<gene>
    <name evidence="3" type="ORF">MM415A01095_0005</name>
    <name evidence="2" type="ORF">MM415B00426_0025</name>
    <name evidence="1" type="ORF">TM448A00829_0018</name>
    <name evidence="4" type="ORF">TM448B01500_0011</name>
</gene>